<feature type="domain" description="Calcineurin-like phosphoesterase" evidence="2">
    <location>
        <begin position="37"/>
        <end position="266"/>
    </location>
</feature>
<comment type="caution">
    <text evidence="3">The sequence shown here is derived from an EMBL/GenBank/DDBJ whole genome shotgun (WGS) entry which is preliminary data.</text>
</comment>
<protein>
    <submittedName>
        <fullName evidence="3">Ser Thr protein phosphatase</fullName>
    </submittedName>
</protein>
<evidence type="ECO:0000313" key="4">
    <source>
        <dbReference type="Proteomes" id="UP001153069"/>
    </source>
</evidence>
<sequence>MMKTFQKWQKGSATPDMKRSNSNKKDDDILHLKLDLRIQIASDLHLEFYGKPNRIPSDIIQRRAPVLALLGDIGMACTDILRFFLLQQSDQFEQVLFVAGNHEFYNHPKELKPITVQQQLEWIRQVCQERDNLHFLERQAVEIQGVRILGTTLWSNIPKQQSRHAEEGMNDYQLSYISDHFGSVQHMTAKYTNSWHSLSVFWLEQQIQRAKHDGKPVVVLTHHTPCTEATSHPMYADSSYSCCFSSDLVHLLRDPVKVWCCGHTHYNFDLVIDQEKKKLVPSSSLANKSTGGTRLVSNQRGYPGQDKMDYDSQGLVVRVSNQP</sequence>
<evidence type="ECO:0000259" key="2">
    <source>
        <dbReference type="Pfam" id="PF00149"/>
    </source>
</evidence>
<dbReference type="Pfam" id="PF00149">
    <property type="entry name" value="Metallophos"/>
    <property type="match status" value="1"/>
</dbReference>
<dbReference type="Gene3D" id="3.60.21.10">
    <property type="match status" value="1"/>
</dbReference>
<feature type="compositionally biased region" description="Polar residues" evidence="1">
    <location>
        <begin position="282"/>
        <end position="300"/>
    </location>
</feature>
<dbReference type="PANTHER" id="PTHR37844">
    <property type="entry name" value="SER/THR PROTEIN PHOSPHATASE SUPERFAMILY (AFU_ORTHOLOGUE AFUA_1G14840)"/>
    <property type="match status" value="1"/>
</dbReference>
<proteinExistence type="predicted"/>
<feature type="region of interest" description="Disordered" evidence="1">
    <location>
        <begin position="282"/>
        <end position="310"/>
    </location>
</feature>
<dbReference type="OrthoDB" id="550558at2759"/>
<dbReference type="SUPFAM" id="SSF56300">
    <property type="entry name" value="Metallo-dependent phosphatases"/>
    <property type="match status" value="1"/>
</dbReference>
<dbReference type="Proteomes" id="UP001153069">
    <property type="component" value="Unassembled WGS sequence"/>
</dbReference>
<dbReference type="InterPro" id="IPR004843">
    <property type="entry name" value="Calcineurin-like_PHP"/>
</dbReference>
<dbReference type="InterPro" id="IPR029052">
    <property type="entry name" value="Metallo-depent_PP-like"/>
</dbReference>
<gene>
    <name evidence="3" type="ORF">SEMRO_147_G067950.1</name>
</gene>
<evidence type="ECO:0000313" key="3">
    <source>
        <dbReference type="EMBL" id="CAB9502826.1"/>
    </source>
</evidence>
<accession>A0A9N8H6I1</accession>
<dbReference type="PANTHER" id="PTHR37844:SF2">
    <property type="entry name" value="SER_THR PROTEIN PHOSPHATASE SUPERFAMILY (AFU_ORTHOLOGUE AFUA_1G14840)"/>
    <property type="match status" value="1"/>
</dbReference>
<feature type="region of interest" description="Disordered" evidence="1">
    <location>
        <begin position="1"/>
        <end position="24"/>
    </location>
</feature>
<dbReference type="AlphaFoldDB" id="A0A9N8H6I1"/>
<organism evidence="3 4">
    <name type="scientific">Seminavis robusta</name>
    <dbReference type="NCBI Taxonomy" id="568900"/>
    <lineage>
        <taxon>Eukaryota</taxon>
        <taxon>Sar</taxon>
        <taxon>Stramenopiles</taxon>
        <taxon>Ochrophyta</taxon>
        <taxon>Bacillariophyta</taxon>
        <taxon>Bacillariophyceae</taxon>
        <taxon>Bacillariophycidae</taxon>
        <taxon>Naviculales</taxon>
        <taxon>Naviculaceae</taxon>
        <taxon>Seminavis</taxon>
    </lineage>
</organism>
<feature type="compositionally biased region" description="Polar residues" evidence="1">
    <location>
        <begin position="1"/>
        <end position="12"/>
    </location>
</feature>
<dbReference type="EMBL" id="CAICTM010000146">
    <property type="protein sequence ID" value="CAB9502826.1"/>
    <property type="molecule type" value="Genomic_DNA"/>
</dbReference>
<reference evidence="3" key="1">
    <citation type="submission" date="2020-06" db="EMBL/GenBank/DDBJ databases">
        <authorList>
            <consortium name="Plant Systems Biology data submission"/>
        </authorList>
    </citation>
    <scope>NUCLEOTIDE SEQUENCE</scope>
    <source>
        <strain evidence="3">D6</strain>
    </source>
</reference>
<dbReference type="GO" id="GO:0016787">
    <property type="term" value="F:hydrolase activity"/>
    <property type="evidence" value="ECO:0007669"/>
    <property type="project" value="InterPro"/>
</dbReference>
<name>A0A9N8H6I1_9STRA</name>
<evidence type="ECO:0000256" key="1">
    <source>
        <dbReference type="SAM" id="MobiDB-lite"/>
    </source>
</evidence>
<keyword evidence="4" id="KW-1185">Reference proteome</keyword>